<dbReference type="Pfam" id="PF00326">
    <property type="entry name" value="Peptidase_S9"/>
    <property type="match status" value="1"/>
</dbReference>
<organism evidence="3 4">
    <name type="scientific">Porphyromonas canoris</name>
    <dbReference type="NCBI Taxonomy" id="36875"/>
    <lineage>
        <taxon>Bacteria</taxon>
        <taxon>Pseudomonadati</taxon>
        <taxon>Bacteroidota</taxon>
        <taxon>Bacteroidia</taxon>
        <taxon>Bacteroidales</taxon>
        <taxon>Porphyromonadaceae</taxon>
        <taxon>Porphyromonas</taxon>
    </lineage>
</organism>
<keyword evidence="4" id="KW-1185">Reference proteome</keyword>
<comment type="caution">
    <text evidence="3">The sequence shown here is derived from an EMBL/GenBank/DDBJ whole genome shotgun (WGS) entry which is preliminary data.</text>
</comment>
<dbReference type="PANTHER" id="PTHR11731">
    <property type="entry name" value="PROTEASE FAMILY S9B,C DIPEPTIDYL-PEPTIDASE IV-RELATED"/>
    <property type="match status" value="1"/>
</dbReference>
<dbReference type="PANTHER" id="PTHR11731:SF193">
    <property type="entry name" value="DIPEPTIDYL PEPTIDASE 9"/>
    <property type="match status" value="1"/>
</dbReference>
<name>A0ABR4XNC9_9PORP</name>
<evidence type="ECO:0000313" key="4">
    <source>
        <dbReference type="Proteomes" id="UP000030101"/>
    </source>
</evidence>
<protein>
    <submittedName>
        <fullName evidence="3">Peptidase S9</fullName>
    </submittedName>
</protein>
<dbReference type="Gene3D" id="2.140.10.30">
    <property type="entry name" value="Dipeptidylpeptidase IV, N-terminal domain"/>
    <property type="match status" value="1"/>
</dbReference>
<feature type="domain" description="Peptidase S9 prolyl oligopeptidase catalytic" evidence="1">
    <location>
        <begin position="526"/>
        <end position="724"/>
    </location>
</feature>
<proteinExistence type="predicted"/>
<dbReference type="RefSeq" id="WP_036789023.1">
    <property type="nucleotide sequence ID" value="NZ_JQZV01000003.1"/>
</dbReference>
<reference evidence="3 4" key="1">
    <citation type="submission" date="2014-08" db="EMBL/GenBank/DDBJ databases">
        <title>Porphyromonas canoris strain:OH2762 Genome sequencing.</title>
        <authorList>
            <person name="Wallis C."/>
            <person name="Deusch O."/>
            <person name="O'Flynn C."/>
            <person name="Davis I."/>
            <person name="Jospin G."/>
            <person name="Darling A.E."/>
            <person name="Coil D.A."/>
            <person name="Alexiev A."/>
            <person name="Horsfall A."/>
            <person name="Kirkwood N."/>
            <person name="Harris S."/>
            <person name="Eisen J.A."/>
        </authorList>
    </citation>
    <scope>NUCLEOTIDE SEQUENCE [LARGE SCALE GENOMIC DNA]</scope>
    <source>
        <strain evidence="4">COT-108 OH2762</strain>
    </source>
</reference>
<evidence type="ECO:0000313" key="3">
    <source>
        <dbReference type="EMBL" id="KGN93275.1"/>
    </source>
</evidence>
<dbReference type="Pfam" id="PF00930">
    <property type="entry name" value="DPPIV_N"/>
    <property type="match status" value="1"/>
</dbReference>
<dbReference type="Gene3D" id="3.40.50.1820">
    <property type="entry name" value="alpha/beta hydrolase"/>
    <property type="match status" value="1"/>
</dbReference>
<dbReference type="EMBL" id="JQZV01000003">
    <property type="protein sequence ID" value="KGN93275.1"/>
    <property type="molecule type" value="Genomic_DNA"/>
</dbReference>
<dbReference type="InterPro" id="IPR002469">
    <property type="entry name" value="Peptidase_S9B_N"/>
</dbReference>
<evidence type="ECO:0000259" key="2">
    <source>
        <dbReference type="Pfam" id="PF00930"/>
    </source>
</evidence>
<gene>
    <name evidence="3" type="ORF">HQ43_01070</name>
</gene>
<dbReference type="Proteomes" id="UP000030101">
    <property type="component" value="Unassembled WGS sequence"/>
</dbReference>
<dbReference type="InterPro" id="IPR029058">
    <property type="entry name" value="AB_hydrolase_fold"/>
</dbReference>
<dbReference type="SUPFAM" id="SSF82171">
    <property type="entry name" value="DPP6 N-terminal domain-like"/>
    <property type="match status" value="1"/>
</dbReference>
<dbReference type="InterPro" id="IPR050278">
    <property type="entry name" value="Serine_Prot_S9B/DPPIV"/>
</dbReference>
<feature type="domain" description="Dipeptidylpeptidase IV N-terminal" evidence="2">
    <location>
        <begin position="101"/>
        <end position="441"/>
    </location>
</feature>
<dbReference type="InterPro" id="IPR001375">
    <property type="entry name" value="Peptidase_S9_cat"/>
</dbReference>
<accession>A0ABR4XNC9</accession>
<evidence type="ECO:0000259" key="1">
    <source>
        <dbReference type="Pfam" id="PF00326"/>
    </source>
</evidence>
<sequence>MRRKLAVLALVAAGAIQLSYGQNGGKQLTIDSITNGTFAAKSAGAGFRPMEDGAHYSVVSKDNRAVLKCSYSTGKVVDTLFYTKTARECEFETFDDYEIAPNGLQILLFKDTEYIYRRSRKFNAYRYDVRRNLVQPLSASGGKVRIPTLSPDGRMCAFVKEDNNIYVAKFDYNTESAVTTDGKPNAILNGTTDWVYEEELYATNLMQWADSSEQLIFVRTDESKVPLYNMQIFGNRLYPEDYRYKYPKPGERNAEISLRSFDIRSKKTEVIELPIRGEYYIPRLDYAHGALQVFTFNRNQTHFRLFTVNPKSGLSKLLLEEKSERYIDPEWARQLAYTSNGFTYVNDKSGYNQLYLYSKQGAVQKKISRDNADVTAFYGVSNQGEAIYAMAYPTPMDRIIVATNLKNGKSRTLSPEKGNSRAVFSKDMSYYLLTSSNMETPARYSLNRTKDAKEMVLLEDNAALLSKMKEYSFAQKRFFQVTTASGVTLNGYIITPKNMEPGKKYPALFTQYSGPGSQEVQNRFKFDWEYVLPENGYVVVSLDGRGTGGRGAEFQKCTYLNLGLLESQDQCEGATATAKLFPYIDEERMAIWGWSFGGYTTLMAMSHTSPVFKAGIAIAPPTSWRLYDTTYTERFMRTPQENNSGYDRTSVMTRAANHSGNLLIIHGSADDNVHVQNTMQYVEALVQEDKYFEMLIYKDRNHSIYGGNTRKHLYNSILRFLNRSL</sequence>
<dbReference type="SUPFAM" id="SSF53474">
    <property type="entry name" value="alpha/beta-Hydrolases"/>
    <property type="match status" value="1"/>
</dbReference>